<sequence length="114" mass="13147">MSTNSEQYQYGESLAKDAITRGIFDQQHYDTNDTIWSRPVTVSQHYPSSSQNPDCKYFWTLVDENYDMYHGCLSGRPNPSAAHSWNPRICTVCRAVRPPTEVTVVEWRIDIEDA</sequence>
<keyword evidence="2" id="KW-1185">Reference proteome</keyword>
<dbReference type="KEGG" id="ker:91106036"/>
<dbReference type="EMBL" id="CP144090">
    <property type="protein sequence ID" value="WWD09113.1"/>
    <property type="molecule type" value="Genomic_DNA"/>
</dbReference>
<proteinExistence type="predicted"/>
<gene>
    <name evidence="1" type="ORF">V865_007235</name>
</gene>
<dbReference type="RefSeq" id="XP_066087080.1">
    <property type="nucleotide sequence ID" value="XM_066230983.1"/>
</dbReference>
<dbReference type="Proteomes" id="UP001358614">
    <property type="component" value="Chromosome 2"/>
</dbReference>
<dbReference type="AlphaFoldDB" id="A0AAX4KUW5"/>
<evidence type="ECO:0000313" key="2">
    <source>
        <dbReference type="Proteomes" id="UP001358614"/>
    </source>
</evidence>
<protein>
    <submittedName>
        <fullName evidence="1">Uncharacterized protein</fullName>
    </submittedName>
</protein>
<dbReference type="GeneID" id="91106036"/>
<name>A0AAX4KUW5_9TREE</name>
<organism evidence="1 2">
    <name type="scientific">Kwoniella europaea PYCC6329</name>
    <dbReference type="NCBI Taxonomy" id="1423913"/>
    <lineage>
        <taxon>Eukaryota</taxon>
        <taxon>Fungi</taxon>
        <taxon>Dikarya</taxon>
        <taxon>Basidiomycota</taxon>
        <taxon>Agaricomycotina</taxon>
        <taxon>Tremellomycetes</taxon>
        <taxon>Tremellales</taxon>
        <taxon>Cryptococcaceae</taxon>
        <taxon>Kwoniella</taxon>
    </lineage>
</organism>
<evidence type="ECO:0000313" key="1">
    <source>
        <dbReference type="EMBL" id="WWD09113.1"/>
    </source>
</evidence>
<reference evidence="1 2" key="1">
    <citation type="submission" date="2024-01" db="EMBL/GenBank/DDBJ databases">
        <title>Comparative genomics of Cryptococcus and Kwoniella reveals pathogenesis evolution and contrasting modes of karyotype evolution via chromosome fusion or intercentromeric recombination.</title>
        <authorList>
            <person name="Coelho M.A."/>
            <person name="David-Palma M."/>
            <person name="Shea T."/>
            <person name="Bowers K."/>
            <person name="McGinley-Smith S."/>
            <person name="Mohammad A.W."/>
            <person name="Gnirke A."/>
            <person name="Yurkov A.M."/>
            <person name="Nowrousian M."/>
            <person name="Sun S."/>
            <person name="Cuomo C.A."/>
            <person name="Heitman J."/>
        </authorList>
    </citation>
    <scope>NUCLEOTIDE SEQUENCE [LARGE SCALE GENOMIC DNA]</scope>
    <source>
        <strain evidence="1 2">PYCC6329</strain>
    </source>
</reference>
<accession>A0AAX4KUW5</accession>